<dbReference type="Gene3D" id="6.10.10.10">
    <property type="entry name" value="Flagellar export chaperone, C-terminal domain"/>
    <property type="match status" value="1"/>
</dbReference>
<dbReference type="GO" id="GO:0005198">
    <property type="term" value="F:structural molecule activity"/>
    <property type="evidence" value="ECO:0007669"/>
    <property type="project" value="UniProtKB-UniRule"/>
</dbReference>
<dbReference type="Pfam" id="PF00700">
    <property type="entry name" value="Flagellin_C"/>
    <property type="match status" value="1"/>
</dbReference>
<dbReference type="Gene3D" id="1.20.1330.10">
    <property type="entry name" value="f41 fragment of flagellin, N-terminal domain"/>
    <property type="match status" value="2"/>
</dbReference>
<keyword evidence="2 3" id="KW-0975">Bacterial flagellum</keyword>
<comment type="function">
    <text evidence="3">Flagellin is the subunit protein which polymerizes to form the filaments of bacterial flagella.</text>
</comment>
<reference evidence="6 7" key="1">
    <citation type="submission" date="2019-08" db="EMBL/GenBank/DDBJ databases">
        <title>Complete genome sequence of Thermosulfurimonas marina SU872T, an anaerobic thermophilic chemolithoautotrophic bacterium isolated from a shallow marine hydrothermal vent.</title>
        <authorList>
            <person name="Allioux M."/>
            <person name="Jebbar M."/>
            <person name="Slobodkina G."/>
            <person name="Slobodkin A."/>
            <person name="Moalic Y."/>
            <person name="Frolova A."/>
            <person name="Shao Z."/>
            <person name="Alain K."/>
        </authorList>
    </citation>
    <scope>NUCLEOTIDE SEQUENCE [LARGE SCALE GENOMIC DNA]</scope>
    <source>
        <strain evidence="6 7">SU872</strain>
    </source>
</reference>
<dbReference type="InterPro" id="IPR046358">
    <property type="entry name" value="Flagellin_C"/>
</dbReference>
<keyword evidence="6" id="KW-0282">Flagellum</keyword>
<evidence type="ECO:0000259" key="4">
    <source>
        <dbReference type="Pfam" id="PF00669"/>
    </source>
</evidence>
<protein>
    <recommendedName>
        <fullName evidence="3">Flagellin</fullName>
    </recommendedName>
</protein>
<evidence type="ECO:0000259" key="5">
    <source>
        <dbReference type="Pfam" id="PF00700"/>
    </source>
</evidence>
<evidence type="ECO:0000256" key="1">
    <source>
        <dbReference type="ARBA" id="ARBA00005709"/>
    </source>
</evidence>
<proteinExistence type="inferred from homology"/>
<organism evidence="6 7">
    <name type="scientific">Thermosulfurimonas marina</name>
    <dbReference type="NCBI Taxonomy" id="2047767"/>
    <lineage>
        <taxon>Bacteria</taxon>
        <taxon>Pseudomonadati</taxon>
        <taxon>Thermodesulfobacteriota</taxon>
        <taxon>Thermodesulfobacteria</taxon>
        <taxon>Thermodesulfobacteriales</taxon>
        <taxon>Thermodesulfobacteriaceae</taxon>
        <taxon>Thermosulfurimonas</taxon>
    </lineage>
</organism>
<comment type="subcellular location">
    <subcellularLocation>
        <location evidence="3">Secreted</location>
    </subcellularLocation>
    <subcellularLocation>
        <location evidence="3">Bacterial flagellum</location>
    </subcellularLocation>
</comment>
<dbReference type="EMBL" id="CP042909">
    <property type="protein sequence ID" value="QJA06552.1"/>
    <property type="molecule type" value="Genomic_DNA"/>
</dbReference>
<dbReference type="Pfam" id="PF00669">
    <property type="entry name" value="Flagellin_N"/>
    <property type="match status" value="1"/>
</dbReference>
<dbReference type="InterPro" id="IPR001029">
    <property type="entry name" value="Flagellin_N"/>
</dbReference>
<keyword evidence="3" id="KW-0964">Secreted</keyword>
<evidence type="ECO:0000313" key="7">
    <source>
        <dbReference type="Proteomes" id="UP000501253"/>
    </source>
</evidence>
<keyword evidence="7" id="KW-1185">Reference proteome</keyword>
<feature type="domain" description="Flagellin C-terminal" evidence="5">
    <location>
        <begin position="472"/>
        <end position="555"/>
    </location>
</feature>
<dbReference type="GO" id="GO:0005576">
    <property type="term" value="C:extracellular region"/>
    <property type="evidence" value="ECO:0007669"/>
    <property type="project" value="UniProtKB-SubCell"/>
</dbReference>
<dbReference type="RefSeq" id="WP_168719904.1">
    <property type="nucleotide sequence ID" value="NZ_CP042909.1"/>
</dbReference>
<evidence type="ECO:0000313" key="6">
    <source>
        <dbReference type="EMBL" id="QJA06552.1"/>
    </source>
</evidence>
<dbReference type="Gene3D" id="3.30.70.2120">
    <property type="match status" value="1"/>
</dbReference>
<dbReference type="AlphaFoldDB" id="A0A6H1WTN3"/>
<name>A0A6H1WTN3_9BACT</name>
<feature type="domain" description="Flagellin N-terminal" evidence="4">
    <location>
        <begin position="5"/>
        <end position="142"/>
    </location>
</feature>
<dbReference type="PRINTS" id="PR00207">
    <property type="entry name" value="FLAGELLIN"/>
</dbReference>
<evidence type="ECO:0000256" key="2">
    <source>
        <dbReference type="ARBA" id="ARBA00023143"/>
    </source>
</evidence>
<dbReference type="GO" id="GO:0009288">
    <property type="term" value="C:bacterial-type flagellum"/>
    <property type="evidence" value="ECO:0007669"/>
    <property type="project" value="UniProtKB-SubCell"/>
</dbReference>
<dbReference type="KEGG" id="tmai:FVE67_06980"/>
<evidence type="ECO:0000256" key="3">
    <source>
        <dbReference type="RuleBase" id="RU362073"/>
    </source>
</evidence>
<comment type="similarity">
    <text evidence="1 3">Belongs to the bacterial flagellin family.</text>
</comment>
<dbReference type="SUPFAM" id="SSF64518">
    <property type="entry name" value="Phase 1 flagellin"/>
    <property type="match status" value="1"/>
</dbReference>
<dbReference type="PANTHER" id="PTHR42792:SF2">
    <property type="entry name" value="FLAGELLIN"/>
    <property type="match status" value="1"/>
</dbReference>
<keyword evidence="6" id="KW-0966">Cell projection</keyword>
<keyword evidence="6" id="KW-0969">Cilium</keyword>
<gene>
    <name evidence="6" type="ORF">FVE67_06980</name>
</gene>
<dbReference type="Proteomes" id="UP000501253">
    <property type="component" value="Chromosome"/>
</dbReference>
<sequence>MALRINFNYESAATHTALKANERLMNQSLLRLSTGLRILSAQDDAAGLFIADQLSVVGAGLYQGNQNIQTGLSALRIAENSAGQIFSKLQAIYTRAESAANDINDPNARSSLQQEITNFIDAIKKIATDTEYNGIKLLDGTFKNKYIHYGARKDQVVTVTISDLRAESLGAYTLSGSGAVTSNTGALSSTNFTGTNFTVDSGDSFSVAGQTVLSNTSSTAYLVDAAYIAHQINTNSTLQNAGIEATATNSSTGDTYTGLVTSSVATSGSGTYSDSITVDLKFFVGDQNDLRSVSSPTFSLTGLSPNITLADLVNQINSQAAAVGAPITASADNGHLVLKTSHGETIAVQAEVNWSLSASSATGTYSATLNYTVNLDQIIGSASSFSGTGTVSTTATSSTSGTATYSAIKVGALSIAGVETFQVNFNGVSDTTASAAEGLNLDVSSTAASATFSNLYTIDVSTNEGAEEALLIVKKAIQQVDKARSQIGAVMNNLQSIYDAQKTAYDNTKEAENVIRNVDYAEEMSRFTTFQIRMQSGIAMLAQANQLPQLVLQLLR</sequence>
<accession>A0A6H1WTN3</accession>
<dbReference type="InterPro" id="IPR042187">
    <property type="entry name" value="Flagellin_C_sub2"/>
</dbReference>
<dbReference type="PANTHER" id="PTHR42792">
    <property type="entry name" value="FLAGELLIN"/>
    <property type="match status" value="1"/>
</dbReference>
<dbReference type="InterPro" id="IPR001492">
    <property type="entry name" value="Flagellin"/>
</dbReference>